<comment type="similarity">
    <text evidence="1">Belongs to the oxygen-dependent FAD-linked oxidoreductase family.</text>
</comment>
<dbReference type="InterPro" id="IPR050416">
    <property type="entry name" value="FAD-linked_Oxidoreductase"/>
</dbReference>
<dbReference type="PANTHER" id="PTHR42973:SF53">
    <property type="entry name" value="FAD-BINDING PCMH-TYPE DOMAIN-CONTAINING PROTEIN-RELATED"/>
    <property type="match status" value="1"/>
</dbReference>
<evidence type="ECO:0000256" key="1">
    <source>
        <dbReference type="ARBA" id="ARBA00005466"/>
    </source>
</evidence>
<gene>
    <name evidence="7" type="ORF">An07g02360</name>
</gene>
<sequence>MKVSSAAVPVLSILPEASLGLGSTQLCCAALQATSLRNQVLYPTSAAYNESVASYFAVNVQLDPTCIVQPHSTEDVSLIVSTLTQTGETQCPFAVRSGGHTTWPGAADIGQGVTIDLSMMNSTTYHKDKGVASIQPGARWQAVYKALDPYGVTVPGGRGGPVGVGGFLIGGGNTFYTARVGFACDNIENFEVVLASGSIVNANRTSHPDLYKALKGGSINFGVVTKYDLKTLPHDMLWGGLVVYDNSTTARQLSAAVNFTNNIHNDPYASWIGMWEYSSTTGQNIIADALEYTKPVAFAPAFHEFTSIPNTTDTMRFATIYNLTQELVQAAGYRDVFTTGTYKNDVKVLRKAIDLHNNNIEKAKAHVKSDYWAMDTIIQPWPKLFAQHSVEKGGNVLGLERFDENLIQILFDYSWDDARDDDLFIGLGQSILEEVGEYAKSIGAHNEYIYLNYADKSQNPLKGYGEENVEFISRVAKQYDPDGVFQCLFKFAAQSTRIAVEPIMKPARAVSTRSELARSNRSPLGALPPILSTPPAVSRASGRPGFGPDDG</sequence>
<keyword evidence="3" id="KW-0274">FAD</keyword>
<keyword evidence="2" id="KW-0285">Flavoprotein</keyword>
<protein>
    <recommendedName>
        <fullName evidence="6">FAD-binding PCMH-type domain-containing protein</fullName>
    </recommendedName>
</protein>
<dbReference type="RefSeq" id="XP_001391320.3">
    <property type="nucleotide sequence ID" value="XM_001391283.3"/>
</dbReference>
<accession>A0AAJ6Q9Y0</accession>
<dbReference type="InterPro" id="IPR016166">
    <property type="entry name" value="FAD-bd_PCMH"/>
</dbReference>
<keyword evidence="4" id="KW-0560">Oxidoreductase</keyword>
<proteinExistence type="inferred from homology"/>
<evidence type="ECO:0000256" key="2">
    <source>
        <dbReference type="ARBA" id="ARBA00022630"/>
    </source>
</evidence>
<dbReference type="GeneID" id="4981503"/>
<evidence type="ECO:0000259" key="6">
    <source>
        <dbReference type="PROSITE" id="PS51387"/>
    </source>
</evidence>
<feature type="domain" description="FAD-binding PCMH-type" evidence="6">
    <location>
        <begin position="60"/>
        <end position="234"/>
    </location>
</feature>
<organism evidence="7">
    <name type="scientific">Aspergillus niger</name>
    <dbReference type="NCBI Taxonomy" id="5061"/>
    <lineage>
        <taxon>Eukaryota</taxon>
        <taxon>Fungi</taxon>
        <taxon>Dikarya</taxon>
        <taxon>Ascomycota</taxon>
        <taxon>Pezizomycotina</taxon>
        <taxon>Eurotiomycetes</taxon>
        <taxon>Eurotiomycetidae</taxon>
        <taxon>Eurotiales</taxon>
        <taxon>Aspergillaceae</taxon>
        <taxon>Aspergillus</taxon>
        <taxon>Aspergillus subgen. Circumdati</taxon>
    </lineage>
</organism>
<dbReference type="AlphaFoldDB" id="A0AAJ6Q9Y0"/>
<dbReference type="Gene3D" id="3.30.465.10">
    <property type="match status" value="1"/>
</dbReference>
<evidence type="ECO:0000313" key="7">
    <source>
        <dbReference type="RefSeq" id="XP_001391320.3"/>
    </source>
</evidence>
<reference evidence="7" key="2">
    <citation type="submission" date="2025-08" db="UniProtKB">
        <authorList>
            <consortium name="RefSeq"/>
        </authorList>
    </citation>
    <scope>IDENTIFICATION</scope>
</reference>
<dbReference type="PANTHER" id="PTHR42973">
    <property type="entry name" value="BINDING OXIDOREDUCTASE, PUTATIVE (AFU_ORTHOLOGUE AFUA_1G17690)-RELATED"/>
    <property type="match status" value="1"/>
</dbReference>
<reference evidence="7" key="1">
    <citation type="submission" date="2025-02" db="EMBL/GenBank/DDBJ databases">
        <authorList>
            <consortium name="NCBI Genome Project"/>
        </authorList>
    </citation>
    <scope>NUCLEOTIDE SEQUENCE</scope>
</reference>
<dbReference type="SUPFAM" id="SSF56176">
    <property type="entry name" value="FAD-binding/transporter-associated domain-like"/>
    <property type="match status" value="1"/>
</dbReference>
<dbReference type="PROSITE" id="PS51387">
    <property type="entry name" value="FAD_PCMH"/>
    <property type="match status" value="1"/>
</dbReference>
<dbReference type="InterPro" id="IPR006094">
    <property type="entry name" value="Oxid_FAD_bind_N"/>
</dbReference>
<feature type="region of interest" description="Disordered" evidence="5">
    <location>
        <begin position="514"/>
        <end position="551"/>
    </location>
</feature>
<evidence type="ECO:0000256" key="3">
    <source>
        <dbReference type="ARBA" id="ARBA00022827"/>
    </source>
</evidence>
<dbReference type="GO" id="GO:0016491">
    <property type="term" value="F:oxidoreductase activity"/>
    <property type="evidence" value="ECO:0007669"/>
    <property type="project" value="UniProtKB-KW"/>
</dbReference>
<dbReference type="InterPro" id="IPR016169">
    <property type="entry name" value="FAD-bd_PCMH_sub2"/>
</dbReference>
<dbReference type="InterPro" id="IPR036318">
    <property type="entry name" value="FAD-bd_PCMH-like_sf"/>
</dbReference>
<evidence type="ECO:0000256" key="4">
    <source>
        <dbReference type="ARBA" id="ARBA00023002"/>
    </source>
</evidence>
<name>A0AAJ6Q9Y0_ASPNG</name>
<dbReference type="Pfam" id="PF01565">
    <property type="entry name" value="FAD_binding_4"/>
    <property type="match status" value="1"/>
</dbReference>
<dbReference type="KEGG" id="ang:An07g02360"/>
<evidence type="ECO:0000256" key="5">
    <source>
        <dbReference type="SAM" id="MobiDB-lite"/>
    </source>
</evidence>